<comment type="caution">
    <text evidence="2">The sequence shown here is derived from an EMBL/GenBank/DDBJ whole genome shotgun (WGS) entry which is preliminary data.</text>
</comment>
<feature type="region of interest" description="Disordered" evidence="1">
    <location>
        <begin position="113"/>
        <end position="136"/>
    </location>
</feature>
<dbReference type="Proteomes" id="UP000783213">
    <property type="component" value="Unassembled WGS sequence"/>
</dbReference>
<feature type="compositionally biased region" description="Acidic residues" evidence="1">
    <location>
        <begin position="194"/>
        <end position="213"/>
    </location>
</feature>
<feature type="region of interest" description="Disordered" evidence="1">
    <location>
        <begin position="154"/>
        <end position="214"/>
    </location>
</feature>
<reference evidence="2 3" key="1">
    <citation type="journal article" date="2020" name="Genome Biol. Evol.">
        <title>Comparative genomics of Sclerotiniaceae.</title>
        <authorList>
            <person name="Valero Jimenez C.A."/>
            <person name="Steentjes M."/>
            <person name="Scholten O.E."/>
            <person name="Van Kan J.A.L."/>
        </authorList>
    </citation>
    <scope>NUCLEOTIDE SEQUENCE [LARGE SCALE GENOMIC DNA]</scope>
    <source>
        <strain evidence="2 3">B1</strain>
    </source>
</reference>
<feature type="compositionally biased region" description="Acidic residues" evidence="1">
    <location>
        <begin position="157"/>
        <end position="166"/>
    </location>
</feature>
<evidence type="ECO:0008006" key="4">
    <source>
        <dbReference type="Google" id="ProtNLM"/>
    </source>
</evidence>
<keyword evidence="3" id="KW-1185">Reference proteome</keyword>
<dbReference type="GeneID" id="62233610"/>
<proteinExistence type="predicted"/>
<feature type="compositionally biased region" description="Low complexity" evidence="1">
    <location>
        <begin position="180"/>
        <end position="192"/>
    </location>
</feature>
<sequence length="470" mass="52572">MFESQPNQLNIKSNLLNLALWASSNNRVQAVKSIAEFRQRPAAKQKPPASHTSPIRYGIKRINLHTPVSQGSVPKRTKPNESFVEARASGEVVVKANVPMEHNKEIVDLIGNDIKTEGTPDPSTHKVSPNDSKPNRSLVDALVKVEETVENDLLAEQNDETIDPIENDSNVVDDQGVVAGNNDYNDDGSGSNAEFDDSFDDNSSDDHYADDDEGGKLQEFIKNGRSVNKTKTLLEFAHNQVGEEMAELGNDNDLDEPPDQWAENLLRHLQKPLVARPRHESQSARAVEDCFIKAIKIDENWSFIHQRIMDIEREFFPSKYSCLIRKGGDRSHPDIRLLTNGCTCVKGKHKWRISLRKFGPIGARKSSPTIDEVKSWFNQSYHNTICDSQFCSRPSHLLDENAATIEARRRCRANARNRLGYSCQGGTDRLPHNPPCLPTSPTTEESTHSELVGTPAHISGFTWKLPCPVK</sequence>
<organism evidence="2 3">
    <name type="scientific">Botrytis deweyae</name>
    <dbReference type="NCBI Taxonomy" id="2478750"/>
    <lineage>
        <taxon>Eukaryota</taxon>
        <taxon>Fungi</taxon>
        <taxon>Dikarya</taxon>
        <taxon>Ascomycota</taxon>
        <taxon>Pezizomycotina</taxon>
        <taxon>Leotiomycetes</taxon>
        <taxon>Helotiales</taxon>
        <taxon>Sclerotiniaceae</taxon>
        <taxon>Botrytis</taxon>
    </lineage>
</organism>
<dbReference type="EMBL" id="RCSX01000015">
    <property type="protein sequence ID" value="KAF7925611.1"/>
    <property type="molecule type" value="Genomic_DNA"/>
</dbReference>
<evidence type="ECO:0000256" key="1">
    <source>
        <dbReference type="SAM" id="MobiDB-lite"/>
    </source>
</evidence>
<dbReference type="RefSeq" id="XP_038809139.1">
    <property type="nucleotide sequence ID" value="XM_038954459.1"/>
</dbReference>
<evidence type="ECO:0000313" key="3">
    <source>
        <dbReference type="Proteomes" id="UP000783213"/>
    </source>
</evidence>
<evidence type="ECO:0000313" key="2">
    <source>
        <dbReference type="EMBL" id="KAF7925611.1"/>
    </source>
</evidence>
<name>A0ABQ7IIU7_9HELO</name>
<protein>
    <recommendedName>
        <fullName evidence="4">Zinc-binding loop region of homing endonuclease domain-containing protein</fullName>
    </recommendedName>
</protein>
<accession>A0ABQ7IIU7</accession>
<gene>
    <name evidence="2" type="ORF">EAE98_006836</name>
</gene>
<feature type="compositionally biased region" description="Polar residues" evidence="1">
    <location>
        <begin position="121"/>
        <end position="132"/>
    </location>
</feature>